<name>A0A0F3MZ26_RICAM</name>
<dbReference type="GO" id="GO:0005886">
    <property type="term" value="C:plasma membrane"/>
    <property type="evidence" value="ECO:0007669"/>
    <property type="project" value="TreeGrafter"/>
</dbReference>
<dbReference type="AlphaFoldDB" id="A0A0F3MZ26"/>
<sequence>MRQSGDLYYSHPIEVAIMLAEFVANEAPKLFTANMINAALLHYTIEDTELTEKMIIEIFGKEIAKHVEGLTRIKPHGKISVEESLNLLIKQKRYDTALIKLFDHVHNVQTLAAKSPEKAKQIIVETFKKFLVVAIHLECYEIEEKFNEICDRFLYKDKFSQQKQILLFTMNNLLLFPTFENDLDQTYKL</sequence>
<keyword evidence="4" id="KW-1185">Reference proteome</keyword>
<proteinExistence type="predicted"/>
<reference evidence="3 4" key="1">
    <citation type="submission" date="2015-01" db="EMBL/GenBank/DDBJ databases">
        <title>Genome Sequencing of Rickettsiales.</title>
        <authorList>
            <person name="Daugherty S.C."/>
            <person name="Su Q."/>
            <person name="Abolude K."/>
            <person name="Beier-Sexton M."/>
            <person name="Carlyon J.A."/>
            <person name="Carter R."/>
            <person name="Day N.P."/>
            <person name="Dumler S.J."/>
            <person name="Dyachenko V."/>
            <person name="Godinez A."/>
            <person name="Kurtti T.J."/>
            <person name="Lichay M."/>
            <person name="Mullins K.E."/>
            <person name="Ott S."/>
            <person name="Pappas-Brown V."/>
            <person name="Paris D.H."/>
            <person name="Patel P."/>
            <person name="Richards A.L."/>
            <person name="Sadzewicz L."/>
            <person name="Sears K."/>
            <person name="Seidman D."/>
            <person name="Sengamalay N."/>
            <person name="Stenos J."/>
            <person name="Tallon L.J."/>
            <person name="Vincent G."/>
            <person name="Fraser C.M."/>
            <person name="Munderloh U."/>
            <person name="Dunning-Hotopp J.C."/>
        </authorList>
    </citation>
    <scope>NUCLEOTIDE SEQUENCE [LARGE SCALE GENOMIC DNA]</scope>
    <source>
        <strain evidence="3 4">Ac/Pa</strain>
    </source>
</reference>
<comment type="catalytic activity">
    <reaction evidence="2">
        <text>GTP + ATP = guanosine 3'-diphosphate 5'-triphosphate + AMP</text>
        <dbReference type="Rhea" id="RHEA:22088"/>
        <dbReference type="ChEBI" id="CHEBI:30616"/>
        <dbReference type="ChEBI" id="CHEBI:37565"/>
        <dbReference type="ChEBI" id="CHEBI:142410"/>
        <dbReference type="ChEBI" id="CHEBI:456215"/>
        <dbReference type="EC" id="2.7.6.5"/>
    </reaction>
</comment>
<dbReference type="GO" id="GO:0042594">
    <property type="term" value="P:response to starvation"/>
    <property type="evidence" value="ECO:0007669"/>
    <property type="project" value="TreeGrafter"/>
</dbReference>
<protein>
    <recommendedName>
        <fullName evidence="1">GTP diphosphokinase</fullName>
        <ecNumber evidence="1">2.7.6.5</ecNumber>
    </recommendedName>
</protein>
<dbReference type="PANTHER" id="PTHR21262:SF36">
    <property type="entry name" value="BIFUNCTIONAL (P)PPGPP SYNTHASE_HYDROLASE SPOT"/>
    <property type="match status" value="1"/>
</dbReference>
<evidence type="ECO:0000313" key="4">
    <source>
        <dbReference type="Proteomes" id="UP000033556"/>
    </source>
</evidence>
<dbReference type="PANTHER" id="PTHR21262">
    <property type="entry name" value="GUANOSINE-3',5'-BIS DIPHOSPHATE 3'-PYROPHOSPHOHYDROLASE"/>
    <property type="match status" value="1"/>
</dbReference>
<evidence type="ECO:0000256" key="1">
    <source>
        <dbReference type="ARBA" id="ARBA00013251"/>
    </source>
</evidence>
<dbReference type="GO" id="GO:0015969">
    <property type="term" value="P:guanosine tetraphosphate metabolic process"/>
    <property type="evidence" value="ECO:0007669"/>
    <property type="project" value="TreeGrafter"/>
</dbReference>
<dbReference type="GO" id="GO:0008893">
    <property type="term" value="F:guanosine-3',5'-bis(diphosphate) 3'-diphosphatase activity"/>
    <property type="evidence" value="ECO:0007669"/>
    <property type="project" value="TreeGrafter"/>
</dbReference>
<gene>
    <name evidence="3" type="ORF">APHACPA_0027</name>
</gene>
<dbReference type="Proteomes" id="UP000033556">
    <property type="component" value="Unassembled WGS sequence"/>
</dbReference>
<dbReference type="Gene3D" id="1.10.3210.10">
    <property type="entry name" value="Hypothetical protein af1432"/>
    <property type="match status" value="1"/>
</dbReference>
<accession>A0A0F3MZ26</accession>
<dbReference type="EC" id="2.7.6.5" evidence="1"/>
<dbReference type="EMBL" id="LANR01000001">
    <property type="protein sequence ID" value="KJV61028.1"/>
    <property type="molecule type" value="Genomic_DNA"/>
</dbReference>
<organism evidence="3 4">
    <name type="scientific">Rickettsia amblyommatis str. Ac/Pa</name>
    <dbReference type="NCBI Taxonomy" id="1359164"/>
    <lineage>
        <taxon>Bacteria</taxon>
        <taxon>Pseudomonadati</taxon>
        <taxon>Pseudomonadota</taxon>
        <taxon>Alphaproteobacteria</taxon>
        <taxon>Rickettsiales</taxon>
        <taxon>Rickettsiaceae</taxon>
        <taxon>Rickettsieae</taxon>
        <taxon>Rickettsia</taxon>
        <taxon>spotted fever group</taxon>
    </lineage>
</organism>
<evidence type="ECO:0000256" key="2">
    <source>
        <dbReference type="ARBA" id="ARBA00048244"/>
    </source>
</evidence>
<evidence type="ECO:0000313" key="3">
    <source>
        <dbReference type="EMBL" id="KJV61028.1"/>
    </source>
</evidence>
<comment type="caution">
    <text evidence="3">The sequence shown here is derived from an EMBL/GenBank/DDBJ whole genome shotgun (WGS) entry which is preliminary data.</text>
</comment>
<dbReference type="GO" id="GO:0008728">
    <property type="term" value="F:GTP diphosphokinase activity"/>
    <property type="evidence" value="ECO:0007669"/>
    <property type="project" value="UniProtKB-EC"/>
</dbReference>
<dbReference type="SUPFAM" id="SSF109604">
    <property type="entry name" value="HD-domain/PDEase-like"/>
    <property type="match status" value="1"/>
</dbReference>
<dbReference type="Pfam" id="PF13328">
    <property type="entry name" value="HD_4"/>
    <property type="match status" value="1"/>
</dbReference>